<evidence type="ECO:0000313" key="6">
    <source>
        <dbReference type="Proteomes" id="UP000050277"/>
    </source>
</evidence>
<evidence type="ECO:0000313" key="5">
    <source>
        <dbReference type="EMBL" id="KPL86056.1"/>
    </source>
</evidence>
<comment type="similarity">
    <text evidence="1">Belongs to the peptidase S1C family.</text>
</comment>
<dbReference type="EMBL" id="LGKP01000022">
    <property type="protein sequence ID" value="KPL86056.1"/>
    <property type="molecule type" value="Genomic_DNA"/>
</dbReference>
<accession>A0A0P6Y0Q0</accession>
<evidence type="ECO:0000256" key="1">
    <source>
        <dbReference type="ARBA" id="ARBA00010541"/>
    </source>
</evidence>
<dbReference type="Pfam" id="PF13365">
    <property type="entry name" value="Trypsin_2"/>
    <property type="match status" value="1"/>
</dbReference>
<dbReference type="RefSeq" id="WP_054535144.1">
    <property type="nucleotide sequence ID" value="NZ_LGKP01000022.1"/>
</dbReference>
<evidence type="ECO:0000256" key="2">
    <source>
        <dbReference type="ARBA" id="ARBA00022670"/>
    </source>
</evidence>
<dbReference type="InterPro" id="IPR001478">
    <property type="entry name" value="PDZ"/>
</dbReference>
<dbReference type="InterPro" id="IPR036034">
    <property type="entry name" value="PDZ_sf"/>
</dbReference>
<dbReference type="PRINTS" id="PR00834">
    <property type="entry name" value="PROTEASES2C"/>
</dbReference>
<sequence length="369" mass="38046">MSNPKRTVGFGGLIIAALVLSGVGGGMVGGVAGYRLAQVDQTATAVDVTPTTANPQTNANLTAQPVVANSNDAVVQTVANASPAVVKIISTVAGGQASGSGAIINEDGYIITNNHVVEGQNRLQVIYSDGTSHNAELIGTDAFSDIAVIRVLDAVPATISLGNSDELKPGETVVAIGSPLGKFQNSVTVGVVSALDRTIDRMEGLIQTDAAINHGNSGGPLINLKGEIVGINTLVVRGDIGSIDEAQGLGFAVPSNIVREVSDTLIANGQVVRPYMGISYELLSPETADLGIANGKGAFVTNVDEGTPARRAGVSRGDIILAVNGEEITQRHSLQRLLLQYKPGDTVTVTIERNGQQQDVQITLTERPS</sequence>
<dbReference type="PROSITE" id="PS50106">
    <property type="entry name" value="PDZ"/>
    <property type="match status" value="1"/>
</dbReference>
<dbReference type="GO" id="GO:0006508">
    <property type="term" value="P:proteolysis"/>
    <property type="evidence" value="ECO:0007669"/>
    <property type="project" value="UniProtKB-KW"/>
</dbReference>
<dbReference type="SMART" id="SM00228">
    <property type="entry name" value="PDZ"/>
    <property type="match status" value="1"/>
</dbReference>
<dbReference type="InterPro" id="IPR051201">
    <property type="entry name" value="Chloro_Bact_Ser_Proteases"/>
</dbReference>
<evidence type="ECO:0000256" key="3">
    <source>
        <dbReference type="ARBA" id="ARBA00022801"/>
    </source>
</evidence>
<proteinExistence type="inferred from homology"/>
<name>A0A0P6Y0Q0_9CHLR</name>
<dbReference type="Proteomes" id="UP000050277">
    <property type="component" value="Unassembled WGS sequence"/>
</dbReference>
<dbReference type="PANTHER" id="PTHR43343">
    <property type="entry name" value="PEPTIDASE S12"/>
    <property type="match status" value="1"/>
</dbReference>
<dbReference type="GO" id="GO:0004252">
    <property type="term" value="F:serine-type endopeptidase activity"/>
    <property type="evidence" value="ECO:0007669"/>
    <property type="project" value="InterPro"/>
</dbReference>
<dbReference type="Gene3D" id="2.30.42.10">
    <property type="match status" value="1"/>
</dbReference>
<protein>
    <submittedName>
        <fullName evidence="5">2-alkenal reductase</fullName>
    </submittedName>
</protein>
<dbReference type="Gene3D" id="2.40.10.10">
    <property type="entry name" value="Trypsin-like serine proteases"/>
    <property type="match status" value="2"/>
</dbReference>
<gene>
    <name evidence="5" type="ORF">SE18_14325</name>
</gene>
<dbReference type="InterPro" id="IPR009003">
    <property type="entry name" value="Peptidase_S1_PA"/>
</dbReference>
<evidence type="ECO:0000259" key="4">
    <source>
        <dbReference type="PROSITE" id="PS50106"/>
    </source>
</evidence>
<dbReference type="SUPFAM" id="SSF50156">
    <property type="entry name" value="PDZ domain-like"/>
    <property type="match status" value="1"/>
</dbReference>
<comment type="caution">
    <text evidence="5">The sequence shown here is derived from an EMBL/GenBank/DDBJ whole genome shotgun (WGS) entry which is preliminary data.</text>
</comment>
<reference evidence="5 6" key="1">
    <citation type="submission" date="2015-07" db="EMBL/GenBank/DDBJ databases">
        <title>Whole genome sequence of Herpetosiphon geysericola DSM 7119.</title>
        <authorList>
            <person name="Hemp J."/>
            <person name="Ward L.M."/>
            <person name="Pace L.A."/>
            <person name="Fischer W.W."/>
        </authorList>
    </citation>
    <scope>NUCLEOTIDE SEQUENCE [LARGE SCALE GENOMIC DNA]</scope>
    <source>
        <strain evidence="5 6">DSM 7119</strain>
    </source>
</reference>
<dbReference type="PANTHER" id="PTHR43343:SF3">
    <property type="entry name" value="PROTEASE DO-LIKE 8, CHLOROPLASTIC"/>
    <property type="match status" value="1"/>
</dbReference>
<dbReference type="InterPro" id="IPR043504">
    <property type="entry name" value="Peptidase_S1_PA_chymotrypsin"/>
</dbReference>
<dbReference type="Pfam" id="PF13180">
    <property type="entry name" value="PDZ_2"/>
    <property type="match status" value="1"/>
</dbReference>
<dbReference type="OrthoDB" id="9758917at2"/>
<organism evidence="5 6">
    <name type="scientific">Herpetosiphon geysericola</name>
    <dbReference type="NCBI Taxonomy" id="70996"/>
    <lineage>
        <taxon>Bacteria</taxon>
        <taxon>Bacillati</taxon>
        <taxon>Chloroflexota</taxon>
        <taxon>Chloroflexia</taxon>
        <taxon>Herpetosiphonales</taxon>
        <taxon>Herpetosiphonaceae</taxon>
        <taxon>Herpetosiphon</taxon>
    </lineage>
</organism>
<keyword evidence="3" id="KW-0378">Hydrolase</keyword>
<dbReference type="AlphaFoldDB" id="A0A0P6Y0Q0"/>
<keyword evidence="2" id="KW-0645">Protease</keyword>
<feature type="domain" description="PDZ" evidence="4">
    <location>
        <begin position="279"/>
        <end position="355"/>
    </location>
</feature>
<dbReference type="STRING" id="70996.SE18_14325"/>
<dbReference type="InterPro" id="IPR001940">
    <property type="entry name" value="Peptidase_S1C"/>
</dbReference>
<dbReference type="SUPFAM" id="SSF50494">
    <property type="entry name" value="Trypsin-like serine proteases"/>
    <property type="match status" value="1"/>
</dbReference>
<keyword evidence="6" id="KW-1185">Reference proteome</keyword>